<keyword evidence="5" id="KW-0472">Membrane</keyword>
<dbReference type="Pfam" id="PF20433">
    <property type="entry name" value="PKAT_KLD"/>
    <property type="match status" value="1"/>
</dbReference>
<feature type="region of interest" description="Disordered" evidence="4">
    <location>
        <begin position="463"/>
        <end position="522"/>
    </location>
</feature>
<comment type="similarity">
    <text evidence="3">Belongs to the PMEL/NMB family.</text>
</comment>
<dbReference type="Proteomes" id="UP000694383">
    <property type="component" value="Unplaced"/>
</dbReference>
<dbReference type="Pfam" id="PF00801">
    <property type="entry name" value="PKD"/>
    <property type="match status" value="1"/>
</dbReference>
<feature type="signal peptide" evidence="6">
    <location>
        <begin position="1"/>
        <end position="16"/>
    </location>
</feature>
<protein>
    <submittedName>
        <fullName evidence="8">Premelanosome protein a</fullName>
    </submittedName>
</protein>
<dbReference type="AlphaFoldDB" id="A0A8C8DVB0"/>
<organism evidence="8 9">
    <name type="scientific">Oryzias sinensis</name>
    <name type="common">Chinese medaka</name>
    <dbReference type="NCBI Taxonomy" id="183150"/>
    <lineage>
        <taxon>Eukaryota</taxon>
        <taxon>Metazoa</taxon>
        <taxon>Chordata</taxon>
        <taxon>Craniata</taxon>
        <taxon>Vertebrata</taxon>
        <taxon>Euteleostomi</taxon>
        <taxon>Actinopterygii</taxon>
        <taxon>Neopterygii</taxon>
        <taxon>Teleostei</taxon>
        <taxon>Neoteleostei</taxon>
        <taxon>Acanthomorphata</taxon>
        <taxon>Ovalentaria</taxon>
        <taxon>Atherinomorphae</taxon>
        <taxon>Beloniformes</taxon>
        <taxon>Adrianichthyidae</taxon>
        <taxon>Oryziinae</taxon>
        <taxon>Oryzias</taxon>
    </lineage>
</organism>
<evidence type="ECO:0000313" key="8">
    <source>
        <dbReference type="Ensembl" id="ENSOSIP00000032276.1"/>
    </source>
</evidence>
<feature type="transmembrane region" description="Helical" evidence="5">
    <location>
        <begin position="729"/>
        <end position="749"/>
    </location>
</feature>
<evidence type="ECO:0000259" key="7">
    <source>
        <dbReference type="PROSITE" id="PS50093"/>
    </source>
</evidence>
<evidence type="ECO:0000256" key="3">
    <source>
        <dbReference type="ARBA" id="ARBA00025776"/>
    </source>
</evidence>
<evidence type="ECO:0000256" key="6">
    <source>
        <dbReference type="SAM" id="SignalP"/>
    </source>
</evidence>
<dbReference type="GO" id="GO:0042470">
    <property type="term" value="C:melanosome"/>
    <property type="evidence" value="ECO:0007669"/>
    <property type="project" value="TreeGrafter"/>
</dbReference>
<dbReference type="PROSITE" id="PS50093">
    <property type="entry name" value="PKD"/>
    <property type="match status" value="1"/>
</dbReference>
<dbReference type="FunFam" id="2.60.40.10:FF:001512">
    <property type="entry name" value="Premelanosome protein a"/>
    <property type="match status" value="1"/>
</dbReference>
<feature type="compositionally biased region" description="Acidic residues" evidence="4">
    <location>
        <begin position="488"/>
        <end position="509"/>
    </location>
</feature>
<dbReference type="InterPro" id="IPR045219">
    <property type="entry name" value="PKAT"/>
</dbReference>
<evidence type="ECO:0000256" key="2">
    <source>
        <dbReference type="ARBA" id="ARBA00023180"/>
    </source>
</evidence>
<dbReference type="Ensembl" id="ENSOSIT00000034027.1">
    <property type="protein sequence ID" value="ENSOSIP00000032276.1"/>
    <property type="gene ID" value="ENSOSIG00000016443.1"/>
</dbReference>
<dbReference type="GO" id="GO:0032438">
    <property type="term" value="P:melanosome organization"/>
    <property type="evidence" value="ECO:0007669"/>
    <property type="project" value="TreeGrafter"/>
</dbReference>
<dbReference type="PANTHER" id="PTHR11861">
    <property type="entry name" value="MELANOCYTE PROTEIN PMEL 17-RELATED"/>
    <property type="match status" value="1"/>
</dbReference>
<dbReference type="SUPFAM" id="SSF49299">
    <property type="entry name" value="PKD domain"/>
    <property type="match status" value="1"/>
</dbReference>
<dbReference type="Gene3D" id="2.60.40.10">
    <property type="entry name" value="Immunoglobulins"/>
    <property type="match status" value="1"/>
</dbReference>
<reference evidence="8" key="2">
    <citation type="submission" date="2025-09" db="UniProtKB">
        <authorList>
            <consortium name="Ensembl"/>
        </authorList>
    </citation>
    <scope>IDENTIFICATION</scope>
</reference>
<sequence>MRTVALLIFAFSSALAIRQRSGFTRYRSWNSRMYPVWQDGDPRFRNCWFGGEVSFDLKNDAPTLTGAKATFTINLNFPPNQTILPDGQVVWARNCTIDGREYQEGRAVYPEQDPAWTGAFPDGTPITGAQNRKPRYVFVWKTWGRFWQVADGPSSSLTIGTDNVALGSYNMEVVIYHCRGRDKFIPLGYASTVFSITDQVPFSISLAQVNDVNQNDQNFIQNQAIAFTATLHDPSQYLNNADISFTWDFGDNSGTLISRERSVTHTYLSVGTFKPQVILMASIPNVCGNPTAVAPVEASAAPAVVVMASTPAAVPAAPAEGGDAIALDVPSSEATPLAASVQPADAQAAAETDAAATAEDNTAEADAAAAEEETDATAVEVNADEADAAAVDVAAEGADAAATVAATVAPVAPAAEEAVNEETVIEDVTVVADAAASAAPAAAGEAEVEAATAVVDTAAVQEADETAAADETATAADETAAAAADETTAADETADAAADETTAADETADAADATEVVQAETETPVDNVVALAATEATVAQEAEAADAEAEVVETVNAVAATAAAAEAVPAEGEVQVEVEADPAQVALVLVKRQAPELAADCTVYRYGSLATSVDVVQGIESVEIVQVSSVVPIATALDQNAVDVTISCQGSLPSEVCTIVSDADCITPVQTICNAATPSPDCQLILRQFFNDTGVFCLNVSLTNDVSLAMTSARVNVAVASGGSPAGTAATVLGVMVLACVVCCIGLMYRRFKQYQPLGEGHDADNGGSFGVTSVPLLLWNLLSRQSPGESRPLLQGRIV</sequence>
<dbReference type="GeneTree" id="ENSGT00950000183188"/>
<dbReference type="InterPro" id="IPR000601">
    <property type="entry name" value="PKD_dom"/>
</dbReference>
<proteinExistence type="inferred from homology"/>
<feature type="compositionally biased region" description="Low complexity" evidence="4">
    <location>
        <begin position="344"/>
        <end position="368"/>
    </location>
</feature>
<dbReference type="InterPro" id="IPR013783">
    <property type="entry name" value="Ig-like_fold"/>
</dbReference>
<keyword evidence="2" id="KW-0325">Glycoprotein</keyword>
<evidence type="ECO:0000313" key="9">
    <source>
        <dbReference type="Proteomes" id="UP000694383"/>
    </source>
</evidence>
<feature type="compositionally biased region" description="Low complexity" evidence="4">
    <location>
        <begin position="469"/>
        <end position="487"/>
    </location>
</feature>
<dbReference type="CDD" id="cd00146">
    <property type="entry name" value="PKD"/>
    <property type="match status" value="1"/>
</dbReference>
<dbReference type="SMART" id="SM00089">
    <property type="entry name" value="PKD"/>
    <property type="match status" value="1"/>
</dbReference>
<evidence type="ECO:0000256" key="5">
    <source>
        <dbReference type="SAM" id="Phobius"/>
    </source>
</evidence>
<keyword evidence="9" id="KW-1185">Reference proteome</keyword>
<reference evidence="8" key="1">
    <citation type="submission" date="2025-08" db="UniProtKB">
        <authorList>
            <consortium name="Ensembl"/>
        </authorList>
    </citation>
    <scope>IDENTIFICATION</scope>
</reference>
<dbReference type="GO" id="GO:0005886">
    <property type="term" value="C:plasma membrane"/>
    <property type="evidence" value="ECO:0007669"/>
    <property type="project" value="TreeGrafter"/>
</dbReference>
<evidence type="ECO:0000256" key="1">
    <source>
        <dbReference type="ARBA" id="ARBA00022729"/>
    </source>
</evidence>
<accession>A0A8C8DVB0</accession>
<evidence type="ECO:0000256" key="4">
    <source>
        <dbReference type="SAM" id="MobiDB-lite"/>
    </source>
</evidence>
<keyword evidence="1 6" id="KW-0732">Signal</keyword>
<keyword evidence="5" id="KW-1133">Transmembrane helix</keyword>
<dbReference type="PANTHER" id="PTHR11861:SF1">
    <property type="entry name" value="MELANOCYTE PROTEIN PMEL"/>
    <property type="match status" value="1"/>
</dbReference>
<feature type="chain" id="PRO_5034088531" evidence="6">
    <location>
        <begin position="17"/>
        <end position="800"/>
    </location>
</feature>
<keyword evidence="5" id="KW-0812">Transmembrane</keyword>
<dbReference type="InterPro" id="IPR046846">
    <property type="entry name" value="PKAT_KLD"/>
</dbReference>
<dbReference type="InterPro" id="IPR022409">
    <property type="entry name" value="PKD/Chitinase_dom"/>
</dbReference>
<dbReference type="InterPro" id="IPR035986">
    <property type="entry name" value="PKD_dom_sf"/>
</dbReference>
<dbReference type="Pfam" id="PF26141">
    <property type="entry name" value="PMEL_NMB_N"/>
    <property type="match status" value="1"/>
</dbReference>
<feature type="domain" description="PKD" evidence="7">
    <location>
        <begin position="242"/>
        <end position="273"/>
    </location>
</feature>
<feature type="compositionally biased region" description="Low complexity" evidence="4">
    <location>
        <begin position="510"/>
        <end position="522"/>
    </location>
</feature>
<feature type="region of interest" description="Disordered" evidence="4">
    <location>
        <begin position="336"/>
        <end position="376"/>
    </location>
</feature>
<dbReference type="InterPro" id="IPR059017">
    <property type="entry name" value="PMEL_NMB_N"/>
</dbReference>
<name>A0A8C8DVB0_9TELE</name>